<reference evidence="1" key="1">
    <citation type="journal article" date="2021" name="Proc. Natl. Acad. Sci. U.S.A.">
        <title>A Catalog of Tens of Thousands of Viruses from Human Metagenomes Reveals Hidden Associations with Chronic Diseases.</title>
        <authorList>
            <person name="Tisza M.J."/>
            <person name="Buck C.B."/>
        </authorList>
    </citation>
    <scope>NUCLEOTIDE SEQUENCE</scope>
    <source>
        <strain evidence="1">CtXYk3</strain>
    </source>
</reference>
<dbReference type="EMBL" id="BK032743">
    <property type="protein sequence ID" value="DAF57900.1"/>
    <property type="molecule type" value="Genomic_DNA"/>
</dbReference>
<sequence length="101" mass="11512">MAIPRAKKPKTKKYESWQVDSAIELTTQTSFAIMVRTAQMVFDFDSDKLAEFCESYSALLQEVVDGRVSAQQFISDTNEMCGVDVAKIIRDLNVLDRKENR</sequence>
<name>A0A8S5T3G7_9CAUD</name>
<accession>A0A8S5T3G7</accession>
<organism evidence="1">
    <name type="scientific">Siphoviridae sp. ctXYk3</name>
    <dbReference type="NCBI Taxonomy" id="2827886"/>
    <lineage>
        <taxon>Viruses</taxon>
        <taxon>Duplodnaviria</taxon>
        <taxon>Heunggongvirae</taxon>
        <taxon>Uroviricota</taxon>
        <taxon>Caudoviricetes</taxon>
    </lineage>
</organism>
<proteinExistence type="predicted"/>
<evidence type="ECO:0000313" key="1">
    <source>
        <dbReference type="EMBL" id="DAF57900.1"/>
    </source>
</evidence>
<protein>
    <submittedName>
        <fullName evidence="1">Uncharacterized protein</fullName>
    </submittedName>
</protein>